<name>A0A644SY80_9ZZZZ</name>
<gene>
    <name evidence="2" type="ORF">SDC9_05203</name>
</gene>
<proteinExistence type="predicted"/>
<dbReference type="AlphaFoldDB" id="A0A644SY80"/>
<reference evidence="2" key="1">
    <citation type="submission" date="2019-08" db="EMBL/GenBank/DDBJ databases">
        <authorList>
            <person name="Kucharzyk K."/>
            <person name="Murdoch R.W."/>
            <person name="Higgins S."/>
            <person name="Loffler F."/>
        </authorList>
    </citation>
    <scope>NUCLEOTIDE SEQUENCE</scope>
</reference>
<feature type="region of interest" description="Disordered" evidence="1">
    <location>
        <begin position="98"/>
        <end position="118"/>
    </location>
</feature>
<organism evidence="2">
    <name type="scientific">bioreactor metagenome</name>
    <dbReference type="NCBI Taxonomy" id="1076179"/>
    <lineage>
        <taxon>unclassified sequences</taxon>
        <taxon>metagenomes</taxon>
        <taxon>ecological metagenomes</taxon>
    </lineage>
</organism>
<evidence type="ECO:0000313" key="2">
    <source>
        <dbReference type="EMBL" id="MPL59648.1"/>
    </source>
</evidence>
<comment type="caution">
    <text evidence="2">The sequence shown here is derived from an EMBL/GenBank/DDBJ whole genome shotgun (WGS) entry which is preliminary data.</text>
</comment>
<sequence>MAAQMPMTMVTARPKPIELLKSLEMDMKEQVPRKLASRMLLVSMLARKRGRMPTFGAFMLTSSLLRRSRARGAWGLRLGRFSGSLGLRLENICRPERQRHQEEGTGRHHHDGPGGEAFAENLKSEECAEAQKLAHEGYAYEHPAIAQAVGDAVQEGKPGLVSRGEGLGPSHEDAVGDYKAYVGTELLGNGGLVGFEQDVHDDDVKGEDENLDNHAHLAGDEIFEQGKGPGTHGCGEGDAQHHDEGIAEIVGHRQGRAYTEDLDEDGVVRPEPFPEHFAGGTHRLPPISFTAARALATRI</sequence>
<accession>A0A644SY80</accession>
<dbReference type="EMBL" id="VSSQ01000010">
    <property type="protein sequence ID" value="MPL59648.1"/>
    <property type="molecule type" value="Genomic_DNA"/>
</dbReference>
<evidence type="ECO:0000256" key="1">
    <source>
        <dbReference type="SAM" id="MobiDB-lite"/>
    </source>
</evidence>
<protein>
    <submittedName>
        <fullName evidence="2">Uncharacterized protein</fullName>
    </submittedName>
</protein>